<organism evidence="1 2">
    <name type="scientific">candidate division NPL-UPA2 bacterium Unc8</name>
    <dbReference type="NCBI Taxonomy" id="1980939"/>
    <lineage>
        <taxon>Bacteria</taxon>
    </lineage>
</organism>
<name>A0A399FWZ4_UNCN2</name>
<dbReference type="AlphaFoldDB" id="A0A399FWZ4"/>
<proteinExistence type="predicted"/>
<dbReference type="Proteomes" id="UP000266287">
    <property type="component" value="Unassembled WGS sequence"/>
</dbReference>
<reference evidence="1 2" key="1">
    <citation type="submission" date="2018-08" db="EMBL/GenBank/DDBJ databases">
        <title>Draft genome of candidate division NPL-UPA2 bacterium Unc8 that adapted to ultra-basic serpentinizing groundwater.</title>
        <authorList>
            <person name="Ishii S."/>
            <person name="Suzuki S."/>
            <person name="Nealson K.H."/>
        </authorList>
    </citation>
    <scope>NUCLEOTIDE SEQUENCE [LARGE SCALE GENOMIC DNA]</scope>
    <source>
        <strain evidence="1">Unc8</strain>
    </source>
</reference>
<accession>A0A399FWZ4</accession>
<sequence>MNKQELLEFLKEKTRVVNIKFPCEIDFNGKDHTITIFMSNGVANNMQEDCAAFESWAVILRRWLKEFDKIILKWDYTKKEDLHYKRFLYRVSKFKQLFNGWFDVDENNRQLLDEVVDFSKEKCVLNAPSRVREEAVRLHKKATKENVLERQFISEAKALLSKVAGLDIAKIDRQLPVGVFHREIKAKNEVFPRRKSAVDIWGISKDHKTLNIFELKDSKNMKVGVISEIFFYVLLMEEIQKGTLKFGKTSKSRLKPENEIPITNKIKAYILAPRLHPLIDKEILQMFNRAFHNKGRRIEFGFLKFGEKLGRINYIEKCN</sequence>
<evidence type="ECO:0000313" key="1">
    <source>
        <dbReference type="EMBL" id="RIH99929.1"/>
    </source>
</evidence>
<comment type="caution">
    <text evidence="1">The sequence shown here is derived from an EMBL/GenBank/DDBJ whole genome shotgun (WGS) entry which is preliminary data.</text>
</comment>
<dbReference type="EMBL" id="NDHY01000009">
    <property type="protein sequence ID" value="RIH99929.1"/>
    <property type="molecule type" value="Genomic_DNA"/>
</dbReference>
<evidence type="ECO:0000313" key="2">
    <source>
        <dbReference type="Proteomes" id="UP000266287"/>
    </source>
</evidence>
<gene>
    <name evidence="1" type="ORF">B9J77_04135</name>
</gene>
<protein>
    <submittedName>
        <fullName evidence="1">Uncharacterized protein</fullName>
    </submittedName>
</protein>